<feature type="compositionally biased region" description="Polar residues" evidence="1">
    <location>
        <begin position="9"/>
        <end position="20"/>
    </location>
</feature>
<dbReference type="Pfam" id="PF15365">
    <property type="entry name" value="PNRC"/>
    <property type="match status" value="1"/>
</dbReference>
<dbReference type="GO" id="GO:0016071">
    <property type="term" value="P:mRNA metabolic process"/>
    <property type="evidence" value="ECO:0007669"/>
    <property type="project" value="UniProtKB-ARBA"/>
</dbReference>
<dbReference type="EMBL" id="GGEC01088429">
    <property type="protein sequence ID" value="MBX68913.1"/>
    <property type="molecule type" value="Transcribed_RNA"/>
</dbReference>
<sequence>MGASIPDCETQTLAPPSSRNAKLRNPNPKVTASRRKKRATGGSEANPNDVNVRNRGESQSQSMVVKFPAKALVMGQVKILKRGEPLGVLAENREPKAKSDEDPDLLLGSIHRMEPASEMFQKQMRVRQINRVVDRVFAGTACVASPPPSSLPVPVFLGKGIRSGYK</sequence>
<evidence type="ECO:0000256" key="1">
    <source>
        <dbReference type="SAM" id="MobiDB-lite"/>
    </source>
</evidence>
<dbReference type="PANTHER" id="PTHR33670">
    <property type="entry name" value="SPLICING FACTOR, PROLINE- AND GLUTAMINE-RICH-LIKE"/>
    <property type="match status" value="1"/>
</dbReference>
<feature type="region of interest" description="Disordered" evidence="1">
    <location>
        <begin position="1"/>
        <end position="62"/>
    </location>
</feature>
<evidence type="ECO:0000313" key="2">
    <source>
        <dbReference type="EMBL" id="MBX68913.1"/>
    </source>
</evidence>
<proteinExistence type="predicted"/>
<feature type="compositionally biased region" description="Polar residues" evidence="1">
    <location>
        <begin position="43"/>
        <end position="62"/>
    </location>
</feature>
<protein>
    <submittedName>
        <fullName evidence="2">Uncharacterized protein MANES_06G040800</fullName>
    </submittedName>
</protein>
<reference evidence="2" key="1">
    <citation type="submission" date="2018-02" db="EMBL/GenBank/DDBJ databases">
        <title>Rhizophora mucronata_Transcriptome.</title>
        <authorList>
            <person name="Meera S.P."/>
            <person name="Sreeshan A."/>
            <person name="Augustine A."/>
        </authorList>
    </citation>
    <scope>NUCLEOTIDE SEQUENCE</scope>
    <source>
        <tissue evidence="2">Leaf</tissue>
    </source>
</reference>
<dbReference type="AlphaFoldDB" id="A0A2P2QPK0"/>
<name>A0A2P2QPK0_RHIMU</name>
<accession>A0A2P2QPK0</accession>
<organism evidence="2">
    <name type="scientific">Rhizophora mucronata</name>
    <name type="common">Asiatic mangrove</name>
    <dbReference type="NCBI Taxonomy" id="61149"/>
    <lineage>
        <taxon>Eukaryota</taxon>
        <taxon>Viridiplantae</taxon>
        <taxon>Streptophyta</taxon>
        <taxon>Embryophyta</taxon>
        <taxon>Tracheophyta</taxon>
        <taxon>Spermatophyta</taxon>
        <taxon>Magnoliopsida</taxon>
        <taxon>eudicotyledons</taxon>
        <taxon>Gunneridae</taxon>
        <taxon>Pentapetalae</taxon>
        <taxon>rosids</taxon>
        <taxon>fabids</taxon>
        <taxon>Malpighiales</taxon>
        <taxon>Rhizophoraceae</taxon>
        <taxon>Rhizophora</taxon>
    </lineage>
</organism>
<dbReference type="InterPro" id="IPR028322">
    <property type="entry name" value="PNRC-like_rgn"/>
</dbReference>
<dbReference type="PANTHER" id="PTHR33670:SF15">
    <property type="entry name" value="OS02G0797600 PROTEIN"/>
    <property type="match status" value="1"/>
</dbReference>